<dbReference type="EMBL" id="LUTY01001480">
    <property type="protein sequence ID" value="OAD21659.1"/>
    <property type="molecule type" value="Genomic_DNA"/>
</dbReference>
<organism evidence="2 3">
    <name type="scientific">Candidatus Thiomargarita nelsonii</name>
    <dbReference type="NCBI Taxonomy" id="1003181"/>
    <lineage>
        <taxon>Bacteria</taxon>
        <taxon>Pseudomonadati</taxon>
        <taxon>Pseudomonadota</taxon>
        <taxon>Gammaproteobacteria</taxon>
        <taxon>Thiotrichales</taxon>
        <taxon>Thiotrichaceae</taxon>
        <taxon>Thiomargarita</taxon>
    </lineage>
</organism>
<comment type="caution">
    <text evidence="2">The sequence shown here is derived from an EMBL/GenBank/DDBJ whole genome shotgun (WGS) entry which is preliminary data.</text>
</comment>
<gene>
    <name evidence="2" type="ORF">THIOM_002568</name>
</gene>
<dbReference type="PANTHER" id="PTHR34825">
    <property type="entry name" value="CONSERVED PROTEIN, WITH A WEAK D-GALACTARATE DEHYDRATASE/ALTRONATE HYDROLASE DOMAIN"/>
    <property type="match status" value="1"/>
</dbReference>
<evidence type="ECO:0000313" key="3">
    <source>
        <dbReference type="Proteomes" id="UP000076962"/>
    </source>
</evidence>
<proteinExistence type="predicted"/>
<accession>A0A176S145</accession>
<feature type="domain" description="AAA-ATPase-like" evidence="1">
    <location>
        <begin position="43"/>
        <end position="143"/>
    </location>
</feature>
<name>A0A176S145_9GAMM</name>
<dbReference type="AlphaFoldDB" id="A0A176S145"/>
<protein>
    <recommendedName>
        <fullName evidence="1">AAA-ATPase-like domain-containing protein</fullName>
    </recommendedName>
</protein>
<feature type="non-terminal residue" evidence="2">
    <location>
        <position position="1"/>
    </location>
</feature>
<evidence type="ECO:0000259" key="1">
    <source>
        <dbReference type="Pfam" id="PF09820"/>
    </source>
</evidence>
<evidence type="ECO:0000313" key="2">
    <source>
        <dbReference type="EMBL" id="OAD21659.1"/>
    </source>
</evidence>
<dbReference type="InterPro" id="IPR018631">
    <property type="entry name" value="AAA-ATPase-like_dom"/>
</dbReference>
<dbReference type="Proteomes" id="UP000076962">
    <property type="component" value="Unassembled WGS sequence"/>
</dbReference>
<dbReference type="Pfam" id="PF09820">
    <property type="entry name" value="AAA-ATPase_like"/>
    <property type="match status" value="1"/>
</dbReference>
<keyword evidence="3" id="KW-1185">Reference proteome</keyword>
<sequence>KSRLQRLGMGHCAGIGCAAEQCIYLIRRQLKKLYLEYKTLLYEKLVSEEQQDYDKITEERGNLVDLENALKFLMRWIHRQTGKRVIVLLDEYDTPIHAGHEYGYYEEIVVFMLNLLSGALKDNTDLEKGVVTGILPLVFNSIFSGLNNLDVLPLLRPEFQDCFGFLVPELKQLSEDFSLTDNQLAALKTWYNGYLFGNRVIYNPWSVLNFLASSDRFPRPYWINTGSDALLRGLITHSETGFQAQIETLLAGGTIQTP</sequence>
<reference evidence="2 3" key="1">
    <citation type="submission" date="2016-05" db="EMBL/GenBank/DDBJ databases">
        <title>Single-cell genome of chain-forming Candidatus Thiomargarita nelsonii and comparison to other large sulfur-oxidizing bacteria.</title>
        <authorList>
            <person name="Winkel M."/>
            <person name="Salman V."/>
            <person name="Woyke T."/>
            <person name="Schulz-Vogt H."/>
            <person name="Richter M."/>
            <person name="Flood B."/>
            <person name="Bailey J."/>
            <person name="Amann R."/>
            <person name="Mussmann M."/>
        </authorList>
    </citation>
    <scope>NUCLEOTIDE SEQUENCE [LARGE SCALE GENOMIC DNA]</scope>
    <source>
        <strain evidence="2 3">THI036</strain>
    </source>
</reference>
<dbReference type="PANTHER" id="PTHR34825:SF1">
    <property type="entry name" value="AAA-ATPASE-LIKE DOMAIN-CONTAINING PROTEIN"/>
    <property type="match status" value="1"/>
</dbReference>
<feature type="non-terminal residue" evidence="2">
    <location>
        <position position="258"/>
    </location>
</feature>